<dbReference type="GO" id="GO:0008705">
    <property type="term" value="F:methionine synthase activity"/>
    <property type="evidence" value="ECO:0007669"/>
    <property type="project" value="InterPro"/>
</dbReference>
<evidence type="ECO:0000313" key="2">
    <source>
        <dbReference type="Proteomes" id="UP000199652"/>
    </source>
</evidence>
<gene>
    <name evidence="1" type="ORF">SAMN04488579_10881</name>
</gene>
<dbReference type="EMBL" id="FNOU01000008">
    <property type="protein sequence ID" value="SDX83214.1"/>
    <property type="molecule type" value="Genomic_DNA"/>
</dbReference>
<proteinExistence type="predicted"/>
<dbReference type="Gene3D" id="3.40.109.40">
    <property type="match status" value="1"/>
</dbReference>
<dbReference type="AlphaFoldDB" id="A0A1H3EZ99"/>
<dbReference type="Proteomes" id="UP000199652">
    <property type="component" value="Unassembled WGS sequence"/>
</dbReference>
<sequence>MIKFIKTDFSFNEEKIFRQLHLKENRSVTKHTRMVLPMLTQLLKENMELTTCYSLQDNHFRERLPGVGCCRQVALCYCSCTQRIKAVIDTMLGQGEILDGFLLNHMANAVFFEASNQMNAKLEHILSARGLHLTRRYAAGEGEVPLSAQAIILDALKTETELEVNLISNYMLEPERSMLYYFGADAGITGHPTQHHCPSCDSTDCPFRDVEGEVEAR</sequence>
<evidence type="ECO:0008006" key="3">
    <source>
        <dbReference type="Google" id="ProtNLM"/>
    </source>
</evidence>
<dbReference type="SUPFAM" id="SSF56507">
    <property type="entry name" value="Methionine synthase activation domain-like"/>
    <property type="match status" value="1"/>
</dbReference>
<dbReference type="STRING" id="1528.SAMN04488579_10881"/>
<name>A0A1H3EZ99_EUBBA</name>
<organism evidence="1 2">
    <name type="scientific">Eubacterium barkeri</name>
    <name type="common">Clostridium barkeri</name>
    <dbReference type="NCBI Taxonomy" id="1528"/>
    <lineage>
        <taxon>Bacteria</taxon>
        <taxon>Bacillati</taxon>
        <taxon>Bacillota</taxon>
        <taxon>Clostridia</taxon>
        <taxon>Eubacteriales</taxon>
        <taxon>Eubacteriaceae</taxon>
        <taxon>Eubacterium</taxon>
    </lineage>
</organism>
<accession>A0A1H3EZ99</accession>
<protein>
    <recommendedName>
        <fullName evidence="3">Vitamin B12 dependent methionine synthase, activation domain</fullName>
    </recommendedName>
</protein>
<evidence type="ECO:0000313" key="1">
    <source>
        <dbReference type="EMBL" id="SDX83214.1"/>
    </source>
</evidence>
<reference evidence="2" key="1">
    <citation type="submission" date="2016-10" db="EMBL/GenBank/DDBJ databases">
        <authorList>
            <person name="Varghese N."/>
            <person name="Submissions S."/>
        </authorList>
    </citation>
    <scope>NUCLEOTIDE SEQUENCE [LARGE SCALE GENOMIC DNA]</scope>
    <source>
        <strain evidence="2">VPI 5359</strain>
    </source>
</reference>
<dbReference type="InterPro" id="IPR037010">
    <property type="entry name" value="VitB12-dep_Met_synth_activ_sf"/>
</dbReference>
<keyword evidence="2" id="KW-1185">Reference proteome</keyword>